<dbReference type="NCBIfam" id="NF006477">
    <property type="entry name" value="PRK08881.1"/>
    <property type="match status" value="1"/>
</dbReference>
<accession>A0AAN9NGQ5</accession>
<evidence type="ECO:0000256" key="1">
    <source>
        <dbReference type="ARBA" id="ARBA00009083"/>
    </source>
</evidence>
<keyword evidence="3" id="KW-0694">RNA-binding</keyword>
<evidence type="ECO:0000256" key="6">
    <source>
        <dbReference type="ARBA" id="ARBA00035247"/>
    </source>
</evidence>
<dbReference type="PANTHER" id="PTHR19836">
    <property type="entry name" value="30S RIBOSOMAL PROTEIN S14"/>
    <property type="match status" value="1"/>
</dbReference>
<keyword evidence="2" id="KW-0699">rRNA-binding</keyword>
<keyword evidence="4" id="KW-0689">Ribosomal protein</keyword>
<reference evidence="8 9" key="1">
    <citation type="submission" date="2024-01" db="EMBL/GenBank/DDBJ databases">
        <title>The genomes of 5 underutilized Papilionoideae crops provide insights into root nodulation and disease resistanc.</title>
        <authorList>
            <person name="Jiang F."/>
        </authorList>
    </citation>
    <scope>NUCLEOTIDE SEQUENCE [LARGE SCALE GENOMIC DNA]</scope>
    <source>
        <strain evidence="8">DUOXIRENSHENG_FW03</strain>
        <tissue evidence="8">Leaves</tissue>
    </source>
</reference>
<proteinExistence type="inferred from homology"/>
<evidence type="ECO:0000256" key="5">
    <source>
        <dbReference type="ARBA" id="ARBA00023274"/>
    </source>
</evidence>
<dbReference type="EMBL" id="JAYMYS010000198">
    <property type="protein sequence ID" value="KAK7370282.1"/>
    <property type="molecule type" value="Genomic_DNA"/>
</dbReference>
<evidence type="ECO:0000256" key="7">
    <source>
        <dbReference type="ARBA" id="ARBA00035514"/>
    </source>
</evidence>
<evidence type="ECO:0000256" key="2">
    <source>
        <dbReference type="ARBA" id="ARBA00022730"/>
    </source>
</evidence>
<dbReference type="Pfam" id="PF00253">
    <property type="entry name" value="Ribosomal_S14"/>
    <property type="match status" value="1"/>
</dbReference>
<sequence>MAKKSVIQRERKRQKLEQKYHLIRRSLKKEIRKVPSLSDKWEIHGKLESLPRNSAPIRLHRRCFLTGRARANYRDFGLSGHILREMVHACLLPGATRSSWGIFNLCFCPLVINSSLYRGVEQLGSSIRGRGLFIFRFRIKKLQEMRELRIPTRNTNPIHNDVPENTTFLLLDQPSGEANTTGTLINKINEVAINAKTANWKAIVMLLILQFTNKRTIPFDRAPSLDSFIDKKFIM</sequence>
<dbReference type="SUPFAM" id="SSF57716">
    <property type="entry name" value="Glucocorticoid receptor-like (DNA-binding domain)"/>
    <property type="match status" value="1"/>
</dbReference>
<comment type="caution">
    <text evidence="8">The sequence shown here is derived from an EMBL/GenBank/DDBJ whole genome shotgun (WGS) entry which is preliminary data.</text>
</comment>
<keyword evidence="5" id="KW-0687">Ribonucleoprotein</keyword>
<dbReference type="InterPro" id="IPR023036">
    <property type="entry name" value="Ribosomal_uS14_bac/plastid"/>
</dbReference>
<dbReference type="GO" id="GO:0019843">
    <property type="term" value="F:rRNA binding"/>
    <property type="evidence" value="ECO:0007669"/>
    <property type="project" value="UniProtKB-KW"/>
</dbReference>
<dbReference type="FunFam" id="1.10.287.1480:FF:000001">
    <property type="entry name" value="30S ribosomal protein S14"/>
    <property type="match status" value="1"/>
</dbReference>
<protein>
    <recommendedName>
        <fullName evidence="6">Small ribosomal subunit protein uS14c</fullName>
    </recommendedName>
    <alternativeName>
        <fullName evidence="7">30S ribosomal protein S14, chloroplastic</fullName>
    </alternativeName>
</protein>
<evidence type="ECO:0000313" key="8">
    <source>
        <dbReference type="EMBL" id="KAK7370282.1"/>
    </source>
</evidence>
<dbReference type="PROSITE" id="PS00527">
    <property type="entry name" value="RIBOSOMAL_S14"/>
    <property type="match status" value="1"/>
</dbReference>
<comment type="similarity">
    <text evidence="1">Belongs to the universal ribosomal protein uS14 family.</text>
</comment>
<dbReference type="GO" id="GO:0003735">
    <property type="term" value="F:structural constituent of ribosome"/>
    <property type="evidence" value="ECO:0007669"/>
    <property type="project" value="InterPro"/>
</dbReference>
<dbReference type="AlphaFoldDB" id="A0AAN9NGQ5"/>
<gene>
    <name evidence="8" type="ORF">VNO78_37892</name>
</gene>
<dbReference type="GO" id="GO:0005737">
    <property type="term" value="C:cytoplasm"/>
    <property type="evidence" value="ECO:0007669"/>
    <property type="project" value="UniProtKB-ARBA"/>
</dbReference>
<dbReference type="PANTHER" id="PTHR19836:SF19">
    <property type="entry name" value="SMALL RIBOSOMAL SUBUNIT PROTEIN US14M"/>
    <property type="match status" value="1"/>
</dbReference>
<dbReference type="GO" id="GO:0015935">
    <property type="term" value="C:small ribosomal subunit"/>
    <property type="evidence" value="ECO:0007669"/>
    <property type="project" value="TreeGrafter"/>
</dbReference>
<organism evidence="8 9">
    <name type="scientific">Psophocarpus tetragonolobus</name>
    <name type="common">Winged bean</name>
    <name type="synonym">Dolichos tetragonolobus</name>
    <dbReference type="NCBI Taxonomy" id="3891"/>
    <lineage>
        <taxon>Eukaryota</taxon>
        <taxon>Viridiplantae</taxon>
        <taxon>Streptophyta</taxon>
        <taxon>Embryophyta</taxon>
        <taxon>Tracheophyta</taxon>
        <taxon>Spermatophyta</taxon>
        <taxon>Magnoliopsida</taxon>
        <taxon>eudicotyledons</taxon>
        <taxon>Gunneridae</taxon>
        <taxon>Pentapetalae</taxon>
        <taxon>rosids</taxon>
        <taxon>fabids</taxon>
        <taxon>Fabales</taxon>
        <taxon>Fabaceae</taxon>
        <taxon>Papilionoideae</taxon>
        <taxon>50 kb inversion clade</taxon>
        <taxon>NPAAA clade</taxon>
        <taxon>indigoferoid/millettioid clade</taxon>
        <taxon>Phaseoleae</taxon>
        <taxon>Psophocarpus</taxon>
    </lineage>
</organism>
<evidence type="ECO:0000256" key="4">
    <source>
        <dbReference type="ARBA" id="ARBA00022980"/>
    </source>
</evidence>
<dbReference type="GO" id="GO:0006412">
    <property type="term" value="P:translation"/>
    <property type="evidence" value="ECO:0007669"/>
    <property type="project" value="InterPro"/>
</dbReference>
<evidence type="ECO:0000256" key="3">
    <source>
        <dbReference type="ARBA" id="ARBA00022884"/>
    </source>
</evidence>
<dbReference type="HAMAP" id="MF_00537">
    <property type="entry name" value="Ribosomal_uS14_1"/>
    <property type="match status" value="1"/>
</dbReference>
<dbReference type="InterPro" id="IPR001209">
    <property type="entry name" value="Ribosomal_uS14"/>
</dbReference>
<keyword evidence="9" id="KW-1185">Reference proteome</keyword>
<dbReference type="Gene3D" id="1.10.287.1480">
    <property type="match status" value="1"/>
</dbReference>
<evidence type="ECO:0000313" key="9">
    <source>
        <dbReference type="Proteomes" id="UP001386955"/>
    </source>
</evidence>
<name>A0AAN9NGQ5_PSOTE</name>
<dbReference type="Proteomes" id="UP001386955">
    <property type="component" value="Unassembled WGS sequence"/>
</dbReference>
<dbReference type="InterPro" id="IPR018271">
    <property type="entry name" value="Ribosomal_uS14_CS"/>
</dbReference>